<dbReference type="AlphaFoldDB" id="A0AAV6VGW1"/>
<sequence>MENTEVLIYFLHTLAAFIALIIAASSVSKAFADVRQRTQILKLDKANTFEQLNFQSRAESEIHLIVWKLFPIRRSFALGTISAIFSYVILVDSLIKN</sequence>
<feature type="transmembrane region" description="Helical" evidence="1">
    <location>
        <begin position="6"/>
        <end position="27"/>
    </location>
</feature>
<accession>A0AAV6VGW1</accession>
<keyword evidence="1" id="KW-1133">Transmembrane helix</keyword>
<dbReference type="EMBL" id="JAFNEN010000077">
    <property type="protein sequence ID" value="KAG8195850.1"/>
    <property type="molecule type" value="Genomic_DNA"/>
</dbReference>
<protein>
    <submittedName>
        <fullName evidence="2">Uncharacterized protein</fullName>
    </submittedName>
</protein>
<proteinExistence type="predicted"/>
<organism evidence="2 3">
    <name type="scientific">Oedothorax gibbosus</name>
    <dbReference type="NCBI Taxonomy" id="931172"/>
    <lineage>
        <taxon>Eukaryota</taxon>
        <taxon>Metazoa</taxon>
        <taxon>Ecdysozoa</taxon>
        <taxon>Arthropoda</taxon>
        <taxon>Chelicerata</taxon>
        <taxon>Arachnida</taxon>
        <taxon>Araneae</taxon>
        <taxon>Araneomorphae</taxon>
        <taxon>Entelegynae</taxon>
        <taxon>Araneoidea</taxon>
        <taxon>Linyphiidae</taxon>
        <taxon>Erigoninae</taxon>
        <taxon>Oedothorax</taxon>
    </lineage>
</organism>
<feature type="transmembrane region" description="Helical" evidence="1">
    <location>
        <begin position="76"/>
        <end position="95"/>
    </location>
</feature>
<keyword evidence="1" id="KW-0812">Transmembrane</keyword>
<comment type="caution">
    <text evidence="2">The sequence shown here is derived from an EMBL/GenBank/DDBJ whole genome shotgun (WGS) entry which is preliminary data.</text>
</comment>
<reference evidence="2 3" key="1">
    <citation type="journal article" date="2022" name="Nat. Ecol. Evol.">
        <title>A masculinizing supergene underlies an exaggerated male reproductive morph in a spider.</title>
        <authorList>
            <person name="Hendrickx F."/>
            <person name="De Corte Z."/>
            <person name="Sonet G."/>
            <person name="Van Belleghem S.M."/>
            <person name="Kostlbacher S."/>
            <person name="Vangestel C."/>
        </authorList>
    </citation>
    <scope>NUCLEOTIDE SEQUENCE [LARGE SCALE GENOMIC DNA]</scope>
    <source>
        <strain evidence="2">W744_W776</strain>
    </source>
</reference>
<keyword evidence="3" id="KW-1185">Reference proteome</keyword>
<evidence type="ECO:0000256" key="1">
    <source>
        <dbReference type="SAM" id="Phobius"/>
    </source>
</evidence>
<gene>
    <name evidence="2" type="ORF">JTE90_008542</name>
</gene>
<keyword evidence="1" id="KW-0472">Membrane</keyword>
<evidence type="ECO:0000313" key="2">
    <source>
        <dbReference type="EMBL" id="KAG8195850.1"/>
    </source>
</evidence>
<name>A0AAV6VGW1_9ARAC</name>
<dbReference type="Proteomes" id="UP000827092">
    <property type="component" value="Unassembled WGS sequence"/>
</dbReference>
<evidence type="ECO:0000313" key="3">
    <source>
        <dbReference type="Proteomes" id="UP000827092"/>
    </source>
</evidence>